<protein>
    <submittedName>
        <fullName evidence="1">Predicted small secreted protein</fullName>
    </submittedName>
</protein>
<dbReference type="STRING" id="1122133.SAMN02745157_2653"/>
<name>A0A1M5DEW1_9HYPH</name>
<reference evidence="1 2" key="1">
    <citation type="submission" date="2016-11" db="EMBL/GenBank/DDBJ databases">
        <authorList>
            <person name="Jaros S."/>
            <person name="Januszkiewicz K."/>
            <person name="Wedrychowicz H."/>
        </authorList>
    </citation>
    <scope>NUCLEOTIDE SEQUENCE [LARGE SCALE GENOMIC DNA]</scope>
    <source>
        <strain evidence="1 2">DSM 19436</strain>
    </source>
</reference>
<proteinExistence type="predicted"/>
<evidence type="ECO:0000313" key="1">
    <source>
        <dbReference type="EMBL" id="SHF65212.1"/>
    </source>
</evidence>
<sequence length="75" mass="7834">MGTPGRFPDCAGTKMRHPHWLFTVQPGETTMTIRSRSTLLVALALAAGLAGCANTVHGVATDVKQTGNAVEDAVK</sequence>
<keyword evidence="2" id="KW-1185">Reference proteome</keyword>
<dbReference type="AlphaFoldDB" id="A0A1M5DEW1"/>
<gene>
    <name evidence="1" type="ORF">SAMN02745157_2653</name>
</gene>
<evidence type="ECO:0000313" key="2">
    <source>
        <dbReference type="Proteomes" id="UP000184485"/>
    </source>
</evidence>
<organism evidence="1 2">
    <name type="scientific">Kaistia soli DSM 19436</name>
    <dbReference type="NCBI Taxonomy" id="1122133"/>
    <lineage>
        <taxon>Bacteria</taxon>
        <taxon>Pseudomonadati</taxon>
        <taxon>Pseudomonadota</taxon>
        <taxon>Alphaproteobacteria</taxon>
        <taxon>Hyphomicrobiales</taxon>
        <taxon>Kaistiaceae</taxon>
        <taxon>Kaistia</taxon>
    </lineage>
</organism>
<accession>A0A1M5DEW1</accession>
<dbReference type="Proteomes" id="UP000184485">
    <property type="component" value="Unassembled WGS sequence"/>
</dbReference>
<dbReference type="EMBL" id="FQUP01000002">
    <property type="protein sequence ID" value="SHF65212.1"/>
    <property type="molecule type" value="Genomic_DNA"/>
</dbReference>